<dbReference type="EMBL" id="JPWB01000006">
    <property type="protein sequence ID" value="RCK21089.1"/>
    <property type="molecule type" value="Genomic_DNA"/>
</dbReference>
<evidence type="ECO:0000313" key="1">
    <source>
        <dbReference type="EMBL" id="RCK21089.1"/>
    </source>
</evidence>
<dbReference type="Proteomes" id="UP000253061">
    <property type="component" value="Unassembled WGS sequence"/>
</dbReference>
<gene>
    <name evidence="1" type="ORF">TH6_15105</name>
</gene>
<comment type="caution">
    <text evidence="1">The sequence shown here is derived from an EMBL/GenBank/DDBJ whole genome shotgun (WGS) entry which is preliminary data.</text>
</comment>
<dbReference type="RefSeq" id="WP_062954032.1">
    <property type="nucleotide sequence ID" value="NZ_JPWB01000006.1"/>
</dbReference>
<protein>
    <submittedName>
        <fullName evidence="1">Uncharacterized protein</fullName>
    </submittedName>
</protein>
<reference evidence="1 2" key="1">
    <citation type="submission" date="2014-07" db="EMBL/GenBank/DDBJ databases">
        <title>Draft genome sequence of Thalassospira profundimaris R8-17.</title>
        <authorList>
            <person name="Lai Q."/>
            <person name="Shao Z."/>
        </authorList>
    </citation>
    <scope>NUCLEOTIDE SEQUENCE [LARGE SCALE GENOMIC DNA]</scope>
    <source>
        <strain evidence="1 2">R8-17</strain>
    </source>
</reference>
<proteinExistence type="predicted"/>
<sequence>MMIDSACSPVSNEICRQWLAFSWETVLAGGLGLVGGWLAFKGATIDGRVHREGTRILFREQTLTECSFFVPTDKDGEPSETGTSIYESKALDDNFDDSVKYCADLLTISLPDIPPEIANKELAKYRAAVIESALAVSGDAAENKITEANMRTLKGRILGYLETIDNLKDPLGH</sequence>
<evidence type="ECO:0000313" key="2">
    <source>
        <dbReference type="Proteomes" id="UP000253061"/>
    </source>
</evidence>
<dbReference type="AlphaFoldDB" id="A0A367V7U1"/>
<name>A0A367V7U1_9PROT</name>
<organism evidence="1 2">
    <name type="scientific">Thalassospira profundimaris</name>
    <dbReference type="NCBI Taxonomy" id="502049"/>
    <lineage>
        <taxon>Bacteria</taxon>
        <taxon>Pseudomonadati</taxon>
        <taxon>Pseudomonadota</taxon>
        <taxon>Alphaproteobacteria</taxon>
        <taxon>Rhodospirillales</taxon>
        <taxon>Thalassospiraceae</taxon>
        <taxon>Thalassospira</taxon>
    </lineage>
</organism>
<accession>A0A367V7U1</accession>